<comment type="caution">
    <text evidence="2">The sequence shown here is derived from an EMBL/GenBank/DDBJ whole genome shotgun (WGS) entry which is preliminary data.</text>
</comment>
<evidence type="ECO:0000256" key="1">
    <source>
        <dbReference type="SAM" id="MobiDB-lite"/>
    </source>
</evidence>
<evidence type="ECO:0000313" key="3">
    <source>
        <dbReference type="Proteomes" id="UP000288805"/>
    </source>
</evidence>
<gene>
    <name evidence="2" type="ORF">CK203_038038</name>
</gene>
<dbReference type="EMBL" id="QGNW01000197">
    <property type="protein sequence ID" value="RVW86082.1"/>
    <property type="molecule type" value="Genomic_DNA"/>
</dbReference>
<reference evidence="2 3" key="1">
    <citation type="journal article" date="2018" name="PLoS Genet.">
        <title>Population sequencing reveals clonal diversity and ancestral inbreeding in the grapevine cultivar Chardonnay.</title>
        <authorList>
            <person name="Roach M.J."/>
            <person name="Johnson D.L."/>
            <person name="Bohlmann J."/>
            <person name="van Vuuren H.J."/>
            <person name="Jones S.J."/>
            <person name="Pretorius I.S."/>
            <person name="Schmidt S.A."/>
            <person name="Borneman A.R."/>
        </authorList>
    </citation>
    <scope>NUCLEOTIDE SEQUENCE [LARGE SCALE GENOMIC DNA]</scope>
    <source>
        <strain evidence="3">cv. Chardonnay</strain>
        <tissue evidence="2">Leaf</tissue>
    </source>
</reference>
<dbReference type="AlphaFoldDB" id="A0A438HNQ0"/>
<proteinExistence type="predicted"/>
<evidence type="ECO:0000313" key="2">
    <source>
        <dbReference type="EMBL" id="RVW86082.1"/>
    </source>
</evidence>
<dbReference type="Proteomes" id="UP000288805">
    <property type="component" value="Unassembled WGS sequence"/>
</dbReference>
<name>A0A438HNQ0_VITVI</name>
<accession>A0A438HNQ0</accession>
<organism evidence="2 3">
    <name type="scientific">Vitis vinifera</name>
    <name type="common">Grape</name>
    <dbReference type="NCBI Taxonomy" id="29760"/>
    <lineage>
        <taxon>Eukaryota</taxon>
        <taxon>Viridiplantae</taxon>
        <taxon>Streptophyta</taxon>
        <taxon>Embryophyta</taxon>
        <taxon>Tracheophyta</taxon>
        <taxon>Spermatophyta</taxon>
        <taxon>Magnoliopsida</taxon>
        <taxon>eudicotyledons</taxon>
        <taxon>Gunneridae</taxon>
        <taxon>Pentapetalae</taxon>
        <taxon>rosids</taxon>
        <taxon>Vitales</taxon>
        <taxon>Vitaceae</taxon>
        <taxon>Viteae</taxon>
        <taxon>Vitis</taxon>
    </lineage>
</organism>
<sequence length="164" mass="18479">MAKMRGAQDPSPSARNTDRELHLREIPCLRLHRPLPFHLLRVECTSPPQRSMRQETTHYTWGKHFTPQEISYRPPAKKARVSGPGESSAPPQPQPPTTESQIPSGMTPEGIIRRPMVTQPPIEGNLDCELGHSTLSYALIERLSDTSQSSEIHSTYCRDTIWST</sequence>
<protein>
    <submittedName>
        <fullName evidence="2">Uncharacterized protein</fullName>
    </submittedName>
</protein>
<feature type="region of interest" description="Disordered" evidence="1">
    <location>
        <begin position="48"/>
        <end position="112"/>
    </location>
</feature>